<dbReference type="AlphaFoldDB" id="A0A0S3SF02"/>
<reference evidence="1 2" key="1">
    <citation type="journal article" date="2015" name="Sci. Rep.">
        <title>The power of single molecule real-time sequencing technology in the de novo assembly of a eukaryotic genome.</title>
        <authorList>
            <person name="Sakai H."/>
            <person name="Naito K."/>
            <person name="Ogiso-Tanaka E."/>
            <person name="Takahashi Y."/>
            <person name="Iseki K."/>
            <person name="Muto C."/>
            <person name="Satou K."/>
            <person name="Teruya K."/>
            <person name="Shiroma A."/>
            <person name="Shimoji M."/>
            <person name="Hirano T."/>
            <person name="Itoh T."/>
            <person name="Kaga A."/>
            <person name="Tomooka N."/>
        </authorList>
    </citation>
    <scope>NUCLEOTIDE SEQUENCE [LARGE SCALE GENOMIC DNA]</scope>
    <source>
        <strain evidence="2">cv. Shumari</strain>
    </source>
</reference>
<name>A0A0S3SF02_PHAAN</name>
<sequence length="140" mass="15570">MLLDLVSLSLSPPPIHPSSSLSQWILVSTPGGALGGLPEHCTCKLLLPLLFLKIQNLHSSTCRGALHVHGEAMGEHNCKILILISACNSFRLATIILYKQYISLTLVWPSFSLHFLWFRPLQTPNALSFTHLPNQLLFYV</sequence>
<organism evidence="1 2">
    <name type="scientific">Vigna angularis var. angularis</name>
    <dbReference type="NCBI Taxonomy" id="157739"/>
    <lineage>
        <taxon>Eukaryota</taxon>
        <taxon>Viridiplantae</taxon>
        <taxon>Streptophyta</taxon>
        <taxon>Embryophyta</taxon>
        <taxon>Tracheophyta</taxon>
        <taxon>Spermatophyta</taxon>
        <taxon>Magnoliopsida</taxon>
        <taxon>eudicotyledons</taxon>
        <taxon>Gunneridae</taxon>
        <taxon>Pentapetalae</taxon>
        <taxon>rosids</taxon>
        <taxon>fabids</taxon>
        <taxon>Fabales</taxon>
        <taxon>Fabaceae</taxon>
        <taxon>Papilionoideae</taxon>
        <taxon>50 kb inversion clade</taxon>
        <taxon>NPAAA clade</taxon>
        <taxon>indigoferoid/millettioid clade</taxon>
        <taxon>Phaseoleae</taxon>
        <taxon>Vigna</taxon>
    </lineage>
</organism>
<dbReference type="Proteomes" id="UP000291084">
    <property type="component" value="Chromosome 6"/>
</dbReference>
<keyword evidence="2" id="KW-1185">Reference proteome</keyword>
<dbReference type="EMBL" id="AP015039">
    <property type="protein sequence ID" value="BAT91399.1"/>
    <property type="molecule type" value="Genomic_DNA"/>
</dbReference>
<protein>
    <submittedName>
        <fullName evidence="1">Uncharacterized protein</fullName>
    </submittedName>
</protein>
<accession>A0A0S3SF02</accession>
<proteinExistence type="predicted"/>
<gene>
    <name evidence="1" type="primary">Vigan.06G272300</name>
    <name evidence="1" type="ORF">VIGAN_06272300</name>
</gene>
<evidence type="ECO:0000313" key="2">
    <source>
        <dbReference type="Proteomes" id="UP000291084"/>
    </source>
</evidence>
<evidence type="ECO:0000313" key="1">
    <source>
        <dbReference type="EMBL" id="BAT91399.1"/>
    </source>
</evidence>